<evidence type="ECO:0000313" key="3">
    <source>
        <dbReference type="Proteomes" id="UP001379235"/>
    </source>
</evidence>
<dbReference type="RefSeq" id="WP_339965494.1">
    <property type="nucleotide sequence ID" value="NZ_JBBHJY010000002.1"/>
</dbReference>
<sequence length="68" mass="7813">MLDRTRDIEDRMARSERETRQLQRRLEEARRSAEVALFRAKRAGKNRVEQAGSRSASDAKPVRIASTA</sequence>
<feature type="region of interest" description="Disordered" evidence="1">
    <location>
        <begin position="42"/>
        <end position="68"/>
    </location>
</feature>
<keyword evidence="3" id="KW-1185">Reference proteome</keyword>
<reference evidence="2 3" key="1">
    <citation type="submission" date="2024-03" db="EMBL/GenBank/DDBJ databases">
        <authorList>
            <person name="Jo J.-H."/>
        </authorList>
    </citation>
    <scope>NUCLEOTIDE SEQUENCE [LARGE SCALE GENOMIC DNA]</scope>
    <source>
        <strain evidence="2 3">AS3R-12</strain>
    </source>
</reference>
<proteinExistence type="predicted"/>
<name>A0ABU8S637_9SPHN</name>
<protein>
    <submittedName>
        <fullName evidence="2">Uncharacterized protein</fullName>
    </submittedName>
</protein>
<evidence type="ECO:0000256" key="1">
    <source>
        <dbReference type="SAM" id="MobiDB-lite"/>
    </source>
</evidence>
<accession>A0ABU8S637</accession>
<feature type="region of interest" description="Disordered" evidence="1">
    <location>
        <begin position="1"/>
        <end position="26"/>
    </location>
</feature>
<evidence type="ECO:0000313" key="2">
    <source>
        <dbReference type="EMBL" id="MEJ6009432.1"/>
    </source>
</evidence>
<gene>
    <name evidence="2" type="ORF">WG900_05820</name>
</gene>
<dbReference type="Proteomes" id="UP001379235">
    <property type="component" value="Unassembled WGS sequence"/>
</dbReference>
<comment type="caution">
    <text evidence="2">The sequence shown here is derived from an EMBL/GenBank/DDBJ whole genome shotgun (WGS) entry which is preliminary data.</text>
</comment>
<dbReference type="EMBL" id="JBBHJY010000002">
    <property type="protein sequence ID" value="MEJ6009432.1"/>
    <property type="molecule type" value="Genomic_DNA"/>
</dbReference>
<organism evidence="2 3">
    <name type="scientific">Novosphingobium aquae</name>
    <dbReference type="NCBI Taxonomy" id="3133435"/>
    <lineage>
        <taxon>Bacteria</taxon>
        <taxon>Pseudomonadati</taxon>
        <taxon>Pseudomonadota</taxon>
        <taxon>Alphaproteobacteria</taxon>
        <taxon>Sphingomonadales</taxon>
        <taxon>Sphingomonadaceae</taxon>
        <taxon>Novosphingobium</taxon>
    </lineage>
</organism>